<dbReference type="InterPro" id="IPR018114">
    <property type="entry name" value="TRYPSIN_HIS"/>
</dbReference>
<evidence type="ECO:0000313" key="13">
    <source>
        <dbReference type="EMBL" id="BBA84447.1"/>
    </source>
</evidence>
<feature type="compositionally biased region" description="Basic and acidic residues" evidence="9">
    <location>
        <begin position="490"/>
        <end position="500"/>
    </location>
</feature>
<dbReference type="FunFam" id="2.40.10.10:FF:000146">
    <property type="entry name" value="Serine protease 53"/>
    <property type="match status" value="1"/>
</dbReference>
<gene>
    <name evidence="12" type="primary">SP67</name>
    <name evidence="13" type="synonym">p68-3</name>
</gene>
<dbReference type="Pfam" id="PF16030">
    <property type="entry name" value="GD_N"/>
    <property type="match status" value="2"/>
</dbReference>
<evidence type="ECO:0000256" key="7">
    <source>
        <dbReference type="ARBA" id="ARBA00023145"/>
    </source>
</evidence>
<keyword evidence="6" id="KW-0720">Serine protease</keyword>
<reference evidence="13" key="2">
    <citation type="journal article" date="2018" name="Insect Sci.">
        <title>Transcriptomic analysis of epigenetic modification genes in the termite Reticulitermes speratus.</title>
        <authorList>
            <person name="Mitaka Y."/>
            <person name="Tasaki E."/>
            <person name="Nozaki T."/>
            <person name="Fuchikawa T."/>
            <person name="Kobayashi K."/>
            <person name="Matsuura K."/>
        </authorList>
    </citation>
    <scope>NUCLEOTIDE SEQUENCE</scope>
</reference>
<proteinExistence type="evidence at transcript level"/>
<evidence type="ECO:0000256" key="9">
    <source>
        <dbReference type="SAM" id="MobiDB-lite"/>
    </source>
</evidence>
<dbReference type="GO" id="GO:0006508">
    <property type="term" value="P:proteolysis"/>
    <property type="evidence" value="ECO:0007669"/>
    <property type="project" value="UniProtKB-KW"/>
</dbReference>
<dbReference type="EMBL" id="FX985355">
    <property type="protein sequence ID" value="BAX07368.1"/>
    <property type="molecule type" value="mRNA"/>
</dbReference>
<evidence type="ECO:0000256" key="8">
    <source>
        <dbReference type="ARBA" id="ARBA00023157"/>
    </source>
</evidence>
<feature type="domain" description="Peptidase S1" evidence="11">
    <location>
        <begin position="535"/>
        <end position="790"/>
    </location>
</feature>
<name>A0A1V1FVG3_9NEOP</name>
<keyword evidence="7" id="KW-0865">Zymogen</keyword>
<dbReference type="InterPro" id="IPR051333">
    <property type="entry name" value="CLIP_Serine_Protease"/>
</dbReference>
<dbReference type="InterPro" id="IPR043504">
    <property type="entry name" value="Peptidase_S1_PA_chymotrypsin"/>
</dbReference>
<evidence type="ECO:0000256" key="2">
    <source>
        <dbReference type="ARBA" id="ARBA00022525"/>
    </source>
</evidence>
<evidence type="ECO:0000256" key="10">
    <source>
        <dbReference type="SAM" id="SignalP"/>
    </source>
</evidence>
<evidence type="ECO:0000259" key="11">
    <source>
        <dbReference type="PROSITE" id="PS50240"/>
    </source>
</evidence>
<keyword evidence="4 10" id="KW-0732">Signal</keyword>
<dbReference type="Pfam" id="PF00089">
    <property type="entry name" value="Trypsin"/>
    <property type="match status" value="1"/>
</dbReference>
<dbReference type="SUPFAM" id="SSF50494">
    <property type="entry name" value="Trypsin-like serine proteases"/>
    <property type="match status" value="1"/>
</dbReference>
<dbReference type="PROSITE" id="PS00134">
    <property type="entry name" value="TRYPSIN_HIS"/>
    <property type="match status" value="1"/>
</dbReference>
<feature type="chain" id="PRO_5033285094" evidence="10">
    <location>
        <begin position="22"/>
        <end position="790"/>
    </location>
</feature>
<dbReference type="AlphaFoldDB" id="A0A1V1FVG3"/>
<dbReference type="GO" id="GO:0005576">
    <property type="term" value="C:extracellular region"/>
    <property type="evidence" value="ECO:0007669"/>
    <property type="project" value="UniProtKB-SubCell"/>
</dbReference>
<comment type="subcellular location">
    <subcellularLocation>
        <location evidence="1">Secreted</location>
    </subcellularLocation>
</comment>
<evidence type="ECO:0000256" key="4">
    <source>
        <dbReference type="ARBA" id="ARBA00022729"/>
    </source>
</evidence>
<keyword evidence="2" id="KW-0964">Secreted</keyword>
<dbReference type="InterPro" id="IPR001254">
    <property type="entry name" value="Trypsin_dom"/>
</dbReference>
<feature type="region of interest" description="Disordered" evidence="9">
    <location>
        <begin position="469"/>
        <end position="520"/>
    </location>
</feature>
<evidence type="ECO:0000256" key="1">
    <source>
        <dbReference type="ARBA" id="ARBA00004613"/>
    </source>
</evidence>
<organism evidence="12">
    <name type="scientific">Reticulitermes speratus</name>
    <dbReference type="NCBI Taxonomy" id="60591"/>
    <lineage>
        <taxon>Eukaryota</taxon>
        <taxon>Metazoa</taxon>
        <taxon>Ecdysozoa</taxon>
        <taxon>Arthropoda</taxon>
        <taxon>Hexapoda</taxon>
        <taxon>Insecta</taxon>
        <taxon>Pterygota</taxon>
        <taxon>Neoptera</taxon>
        <taxon>Polyneoptera</taxon>
        <taxon>Dictyoptera</taxon>
        <taxon>Blattodea</taxon>
        <taxon>Blattoidea</taxon>
        <taxon>Termitoidae</taxon>
        <taxon>Rhinotermitidae</taxon>
        <taxon>Reticulitermes</taxon>
        <taxon>Frontotermes</taxon>
    </lineage>
</organism>
<feature type="signal peptide" evidence="10">
    <location>
        <begin position="1"/>
        <end position="21"/>
    </location>
</feature>
<evidence type="ECO:0000256" key="6">
    <source>
        <dbReference type="ARBA" id="ARBA00022825"/>
    </source>
</evidence>
<dbReference type="PROSITE" id="PS50240">
    <property type="entry name" value="TRYPSIN_DOM"/>
    <property type="match status" value="1"/>
</dbReference>
<dbReference type="SMART" id="SM00020">
    <property type="entry name" value="Tryp_SPc"/>
    <property type="match status" value="1"/>
</dbReference>
<reference evidence="12" key="1">
    <citation type="journal article" date="2017" name="PLoS ONE">
        <title>Caste-, sex-, and age-dependent expression of immune-related genes in a Japanese subterranean termite, Reticulitermes speratus.</title>
        <authorList>
            <person name="Mitaka Y."/>
            <person name="Kobayashi K."/>
            <person name="Matsuura K."/>
        </authorList>
    </citation>
    <scope>NUCLEOTIDE SEQUENCE</scope>
    <source>
        <tissue evidence="12">Whole body</tissue>
    </source>
</reference>
<dbReference type="EMBL" id="FX985709">
    <property type="protein sequence ID" value="BBA84447.1"/>
    <property type="molecule type" value="mRNA"/>
</dbReference>
<keyword evidence="5" id="KW-0378">Hydrolase</keyword>
<keyword evidence="8" id="KW-1015">Disulfide bond</keyword>
<dbReference type="InterPro" id="IPR009003">
    <property type="entry name" value="Peptidase_S1_PA"/>
</dbReference>
<dbReference type="PANTHER" id="PTHR24260">
    <property type="match status" value="1"/>
</dbReference>
<accession>A0A1V1FVG3</accession>
<evidence type="ECO:0000256" key="5">
    <source>
        <dbReference type="ARBA" id="ARBA00022801"/>
    </source>
</evidence>
<evidence type="ECO:0000313" key="12">
    <source>
        <dbReference type="EMBL" id="BAX07368.1"/>
    </source>
</evidence>
<dbReference type="PRINTS" id="PR01217">
    <property type="entry name" value="PRICHEXTENSN"/>
</dbReference>
<sequence length="790" mass="89008">MVWVQVLWLVLATETLWSVLGQSVPKSPCPSVFWYEVDSAGNWLGRMNLPAPPAGNTFRTVVVLDIDAVLRTQNVGALKLLENENDVWRRINMGNRMPIQFQVYFPLSWPLPVVRSITSNGNVICIDNTPHTFVTKVTLEHILYPAGGPTYMQQNQNVNQPPSGTNYYQYIVNNTNNDPFYEVKPRIDVSANKPVYKDDPTEVRYYEDSPSKGTVWPLQTNTTASLYAACPGVFQYQQSSSGEWYGKISLPNPYPILAIDIKVEIYVTGEVPMVNRGYLQLANNLNEEWNRIKRGEKFFIQYKLQFPVYKTYSFTPPLPTVKSVIVNDVVICSGDAPRYSILVTLSYQHSLFSDRCPSSSLKCPYNIESSAQGNKPAPPGYRPSHPTYEMTTQIYRPTLQVYTPSPPTHEPTSQFYKPSTPIYTPTSQVYEPSTTAHKPTSKIYVPSSPKYETTTQIYKASTPTYEPISHTYTPSTTTYKPTSQTYKPSPPDHKTTRPEEPMVPPWSIDQRTKPNTGSSQKIQCGTLVIHSNPLVAHGEDTFPGQWPWHAALYLYKKRDIQYRCGGSFVGTRTVITAAHCVTIKGELLRAEDFIIYLGRYNLRNMNEHGLQYKDVMMIAVHPSYNGTYTMADIAVLILATAVEVTAIVRPVCLWGQDDSSPADIINQEGLVVGWGLDERDEPTETLMMVKMPVVSQQTCIWSEPNYYSLFTSNGTFCAGFRNGSSVCNGDSGGGMVFPRQMTDGTQIWMLRGIVSHSRPRNGYSTVCDTKSYIVFTDIAQYLDWIYAILI</sequence>
<dbReference type="InterPro" id="IPR031986">
    <property type="entry name" value="GD_N"/>
</dbReference>
<protein>
    <submittedName>
        <fullName evidence="13">Putative p68-3</fullName>
    </submittedName>
    <submittedName>
        <fullName evidence="12">Putative serine protease 67</fullName>
    </submittedName>
</protein>
<dbReference type="GO" id="GO:0004252">
    <property type="term" value="F:serine-type endopeptidase activity"/>
    <property type="evidence" value="ECO:0007669"/>
    <property type="project" value="InterPro"/>
</dbReference>
<feature type="compositionally biased region" description="Low complexity" evidence="9">
    <location>
        <begin position="471"/>
        <end position="487"/>
    </location>
</feature>
<dbReference type="CDD" id="cd00190">
    <property type="entry name" value="Tryp_SPc"/>
    <property type="match status" value="1"/>
</dbReference>
<dbReference type="PANTHER" id="PTHR24260:SF143">
    <property type="entry name" value="SERINE PROTEASE GD-LIKE PROTEIN"/>
    <property type="match status" value="1"/>
</dbReference>
<dbReference type="Gene3D" id="2.40.10.10">
    <property type="entry name" value="Trypsin-like serine proteases"/>
    <property type="match status" value="2"/>
</dbReference>
<keyword evidence="3 12" id="KW-0645">Protease</keyword>
<evidence type="ECO:0000256" key="3">
    <source>
        <dbReference type="ARBA" id="ARBA00022670"/>
    </source>
</evidence>